<gene>
    <name evidence="2" type="ORF">WJX84_007861</name>
</gene>
<sequence length="279" mass="30931">MNGQGQIPTGSDWASEQLERGRAQSSEFPLSGYWDLESRRWISTAADWPVKDLIGPAVPEATAVEPTAVHGIFFGDSNDRNMLNDFCLKEEPQAQPHGHNVDTFKTCWHKNLTLSWQALVGVHPTGPYWNGVRGTPSERLEHGLSTMNSQLQASPDFVVVSSNLWDLWHWVTSNVSLLDDMKIASRELSAWGPHLSELLQQVELNVPEDTLLIFRTGAAGSWGSCPDPDGSIPLPHVGVHKQHMYQLNAVAKGVLRQSPRWLLLDVEPLLAEFTAPSTT</sequence>
<evidence type="ECO:0000313" key="3">
    <source>
        <dbReference type="Proteomes" id="UP001485043"/>
    </source>
</evidence>
<dbReference type="Proteomes" id="UP001485043">
    <property type="component" value="Unassembled WGS sequence"/>
</dbReference>
<dbReference type="AlphaFoldDB" id="A0AAW1TJ38"/>
<reference evidence="2 3" key="1">
    <citation type="journal article" date="2024" name="Nat. Commun.">
        <title>Phylogenomics reveals the evolutionary origins of lichenization in chlorophyte algae.</title>
        <authorList>
            <person name="Puginier C."/>
            <person name="Libourel C."/>
            <person name="Otte J."/>
            <person name="Skaloud P."/>
            <person name="Haon M."/>
            <person name="Grisel S."/>
            <person name="Petersen M."/>
            <person name="Berrin J.G."/>
            <person name="Delaux P.M."/>
            <person name="Dal Grande F."/>
            <person name="Keller J."/>
        </authorList>
    </citation>
    <scope>NUCLEOTIDE SEQUENCE [LARGE SCALE GENOMIC DNA]</scope>
    <source>
        <strain evidence="2 3">SAG 2523</strain>
    </source>
</reference>
<name>A0AAW1TJ38_9CHLO</name>
<evidence type="ECO:0000313" key="2">
    <source>
        <dbReference type="EMBL" id="KAK9868412.1"/>
    </source>
</evidence>
<feature type="compositionally biased region" description="Polar residues" evidence="1">
    <location>
        <begin position="1"/>
        <end position="14"/>
    </location>
</feature>
<organism evidence="2 3">
    <name type="scientific">Apatococcus fuscideae</name>
    <dbReference type="NCBI Taxonomy" id="2026836"/>
    <lineage>
        <taxon>Eukaryota</taxon>
        <taxon>Viridiplantae</taxon>
        <taxon>Chlorophyta</taxon>
        <taxon>core chlorophytes</taxon>
        <taxon>Trebouxiophyceae</taxon>
        <taxon>Chlorellales</taxon>
        <taxon>Chlorellaceae</taxon>
        <taxon>Apatococcus</taxon>
    </lineage>
</organism>
<comment type="caution">
    <text evidence="2">The sequence shown here is derived from an EMBL/GenBank/DDBJ whole genome shotgun (WGS) entry which is preliminary data.</text>
</comment>
<protein>
    <submittedName>
        <fullName evidence="2">Uncharacterized protein</fullName>
    </submittedName>
</protein>
<proteinExistence type="predicted"/>
<dbReference type="EMBL" id="JALJOV010000030">
    <property type="protein sequence ID" value="KAK9868412.1"/>
    <property type="molecule type" value="Genomic_DNA"/>
</dbReference>
<keyword evidence="3" id="KW-1185">Reference proteome</keyword>
<evidence type="ECO:0000256" key="1">
    <source>
        <dbReference type="SAM" id="MobiDB-lite"/>
    </source>
</evidence>
<feature type="region of interest" description="Disordered" evidence="1">
    <location>
        <begin position="1"/>
        <end position="20"/>
    </location>
</feature>
<accession>A0AAW1TJ38</accession>